<keyword evidence="1" id="KW-0732">Signal</keyword>
<accession>A0ABP6MD98</accession>
<sequence length="120" mass="12520">MRKKLTSVLGAAVLTGAVFASTPAVAASAASSASPASSGGSFASAACHKQKAEESVKIRKTKSVNGTALGLVPKGKIVCKLKNEKARKWYDKCGQGSDQWNYISYRGLKGWVPTTCVVNV</sequence>
<gene>
    <name evidence="2" type="ORF">GCM10010449_27190</name>
</gene>
<feature type="signal peptide" evidence="1">
    <location>
        <begin position="1"/>
        <end position="26"/>
    </location>
</feature>
<feature type="chain" id="PRO_5045159419" description="SH3b domain-containing protein" evidence="1">
    <location>
        <begin position="27"/>
        <end position="120"/>
    </location>
</feature>
<proteinExistence type="predicted"/>
<dbReference type="Gene3D" id="2.30.30.40">
    <property type="entry name" value="SH3 Domains"/>
    <property type="match status" value="1"/>
</dbReference>
<keyword evidence="3" id="KW-1185">Reference proteome</keyword>
<reference evidence="3" key="1">
    <citation type="journal article" date="2019" name="Int. J. Syst. Evol. Microbiol.">
        <title>The Global Catalogue of Microorganisms (GCM) 10K type strain sequencing project: providing services to taxonomists for standard genome sequencing and annotation.</title>
        <authorList>
            <consortium name="The Broad Institute Genomics Platform"/>
            <consortium name="The Broad Institute Genome Sequencing Center for Infectious Disease"/>
            <person name="Wu L."/>
            <person name="Ma J."/>
        </authorList>
    </citation>
    <scope>NUCLEOTIDE SEQUENCE [LARGE SCALE GENOMIC DNA]</scope>
    <source>
        <strain evidence="3">JCM 9092</strain>
    </source>
</reference>
<evidence type="ECO:0000313" key="2">
    <source>
        <dbReference type="EMBL" id="GAA3102650.1"/>
    </source>
</evidence>
<evidence type="ECO:0008006" key="4">
    <source>
        <dbReference type="Google" id="ProtNLM"/>
    </source>
</evidence>
<comment type="caution">
    <text evidence="2">The sequence shown here is derived from an EMBL/GenBank/DDBJ whole genome shotgun (WGS) entry which is preliminary data.</text>
</comment>
<evidence type="ECO:0000256" key="1">
    <source>
        <dbReference type="SAM" id="SignalP"/>
    </source>
</evidence>
<evidence type="ECO:0000313" key="3">
    <source>
        <dbReference type="Proteomes" id="UP001501637"/>
    </source>
</evidence>
<name>A0ABP6MD98_9ACTN</name>
<dbReference type="RefSeq" id="WP_344521001.1">
    <property type="nucleotide sequence ID" value="NZ_BAAAUG010000040.1"/>
</dbReference>
<dbReference type="Proteomes" id="UP001501637">
    <property type="component" value="Unassembled WGS sequence"/>
</dbReference>
<dbReference type="EMBL" id="BAAAUG010000040">
    <property type="protein sequence ID" value="GAA3102650.1"/>
    <property type="molecule type" value="Genomic_DNA"/>
</dbReference>
<protein>
    <recommendedName>
        <fullName evidence="4">SH3b domain-containing protein</fullName>
    </recommendedName>
</protein>
<organism evidence="2 3">
    <name type="scientific">Streptomyces rectiviolaceus</name>
    <dbReference type="NCBI Taxonomy" id="332591"/>
    <lineage>
        <taxon>Bacteria</taxon>
        <taxon>Bacillati</taxon>
        <taxon>Actinomycetota</taxon>
        <taxon>Actinomycetes</taxon>
        <taxon>Kitasatosporales</taxon>
        <taxon>Streptomycetaceae</taxon>
        <taxon>Streptomyces</taxon>
    </lineage>
</organism>